<feature type="region of interest" description="Linker" evidence="18">
    <location>
        <begin position="230"/>
        <end position="250"/>
    </location>
</feature>
<dbReference type="SUPFAM" id="SSF53448">
    <property type="entry name" value="Nucleotide-diphospho-sugar transferases"/>
    <property type="match status" value="1"/>
</dbReference>
<dbReference type="Gene3D" id="3.90.550.10">
    <property type="entry name" value="Spore Coat Polysaccharide Biosynthesis Protein SpsA, Chain A"/>
    <property type="match status" value="1"/>
</dbReference>
<dbReference type="CDD" id="cd02540">
    <property type="entry name" value="GT2_GlmU_N_bac"/>
    <property type="match status" value="1"/>
</dbReference>
<keyword evidence="7 18" id="KW-0479">Metal-binding</keyword>
<feature type="binding site" evidence="18">
    <location>
        <position position="422"/>
    </location>
    <ligand>
        <name>acetyl-CoA</name>
        <dbReference type="ChEBI" id="CHEBI:57288"/>
    </ligand>
</feature>
<dbReference type="GO" id="GO:0019134">
    <property type="term" value="F:glucosamine-1-phosphate N-acetyltransferase activity"/>
    <property type="evidence" value="ECO:0007669"/>
    <property type="project" value="UniProtKB-EC"/>
</dbReference>
<keyword evidence="4 18" id="KW-0963">Cytoplasm</keyword>
<dbReference type="RefSeq" id="WP_377941058.1">
    <property type="nucleotide sequence ID" value="NZ_JBHUCX010000008.1"/>
</dbReference>
<evidence type="ECO:0000256" key="13">
    <source>
        <dbReference type="ARBA" id="ARBA00023315"/>
    </source>
</evidence>
<dbReference type="InterPro" id="IPR001451">
    <property type="entry name" value="Hexapep"/>
</dbReference>
<comment type="caution">
    <text evidence="18">Lacks conserved residue(s) required for the propagation of feature annotation.</text>
</comment>
<keyword evidence="14 18" id="KW-0961">Cell wall biogenesis/degradation</keyword>
<feature type="binding site" evidence="18">
    <location>
        <position position="332"/>
    </location>
    <ligand>
        <name>UDP-N-acetyl-alpha-D-glucosamine</name>
        <dbReference type="ChEBI" id="CHEBI:57705"/>
    </ligand>
</feature>
<dbReference type="InterPro" id="IPR005882">
    <property type="entry name" value="Bifunctional_GlmU"/>
</dbReference>
<gene>
    <name evidence="18 20" type="primary">glmU</name>
    <name evidence="20" type="ORF">ACFSB2_02620</name>
</gene>
<comment type="cofactor">
    <cofactor evidence="18">
        <name>Mg(2+)</name>
        <dbReference type="ChEBI" id="CHEBI:18420"/>
    </cofactor>
    <text evidence="18">Binds 1 Mg(2+) ion per subunit.</text>
</comment>
<keyword evidence="13 18" id="KW-0012">Acyltransferase</keyword>
<dbReference type="Proteomes" id="UP001597079">
    <property type="component" value="Unassembled WGS sequence"/>
</dbReference>
<feature type="binding site" evidence="18">
    <location>
        <position position="227"/>
    </location>
    <ligand>
        <name>UDP-N-acetyl-alpha-D-glucosamine</name>
        <dbReference type="ChEBI" id="CHEBI:57705"/>
    </ligand>
</feature>
<dbReference type="EMBL" id="JBHUCX010000008">
    <property type="protein sequence ID" value="MFD1673602.1"/>
    <property type="molecule type" value="Genomic_DNA"/>
</dbReference>
<comment type="caution">
    <text evidence="20">The sequence shown here is derived from an EMBL/GenBank/DDBJ whole genome shotgun (WGS) entry which is preliminary data.</text>
</comment>
<feature type="binding site" evidence="18">
    <location>
        <position position="365"/>
    </location>
    <ligand>
        <name>UDP-N-acetyl-alpha-D-glucosamine</name>
        <dbReference type="ChEBI" id="CHEBI:57705"/>
    </ligand>
</feature>
<evidence type="ECO:0000256" key="12">
    <source>
        <dbReference type="ARBA" id="ARBA00023268"/>
    </source>
</evidence>
<evidence type="ECO:0000259" key="19">
    <source>
        <dbReference type="Pfam" id="PF12804"/>
    </source>
</evidence>
<feature type="binding site" evidence="18">
    <location>
        <position position="439"/>
    </location>
    <ligand>
        <name>acetyl-CoA</name>
        <dbReference type="ChEBI" id="CHEBI:57288"/>
    </ligand>
</feature>
<evidence type="ECO:0000256" key="17">
    <source>
        <dbReference type="ARBA" id="ARBA00049628"/>
    </source>
</evidence>
<feature type="binding site" evidence="18">
    <location>
        <position position="22"/>
    </location>
    <ligand>
        <name>UDP-N-acetyl-alpha-D-glucosamine</name>
        <dbReference type="ChEBI" id="CHEBI:57705"/>
    </ligand>
</feature>
<evidence type="ECO:0000256" key="1">
    <source>
        <dbReference type="ARBA" id="ARBA00004496"/>
    </source>
</evidence>
<keyword evidence="5 18" id="KW-0808">Transferase</keyword>
<dbReference type="EC" id="2.3.1.157" evidence="18"/>
<dbReference type="Pfam" id="PF00132">
    <property type="entry name" value="Hexapep"/>
    <property type="match status" value="2"/>
</dbReference>
<dbReference type="InterPro" id="IPR038009">
    <property type="entry name" value="GlmU_C_LbH"/>
</dbReference>
<feature type="active site" description="Proton acceptor" evidence="18">
    <location>
        <position position="362"/>
    </location>
</feature>
<dbReference type="NCBIfam" id="NF010934">
    <property type="entry name" value="PRK14354.1"/>
    <property type="match status" value="1"/>
</dbReference>
<evidence type="ECO:0000256" key="10">
    <source>
        <dbReference type="ARBA" id="ARBA00022960"/>
    </source>
</evidence>
<feature type="binding site" evidence="18">
    <location>
        <position position="139"/>
    </location>
    <ligand>
        <name>UDP-N-acetyl-alpha-D-glucosamine</name>
        <dbReference type="ChEBI" id="CHEBI:57705"/>
    </ligand>
</feature>
<dbReference type="PANTHER" id="PTHR43584:SF3">
    <property type="entry name" value="BIFUNCTIONAL PROTEIN GLMU"/>
    <property type="match status" value="1"/>
</dbReference>
<comment type="pathway">
    <text evidence="18">Nucleotide-sugar biosynthesis; UDP-N-acetyl-alpha-D-glucosamine biosynthesis; N-acetyl-alpha-D-glucosamine 1-phosphate from alpha-D-glucosamine 6-phosphate (route II): step 2/2.</text>
</comment>
<dbReference type="Gene3D" id="2.160.10.10">
    <property type="entry name" value="Hexapeptide repeat proteins"/>
    <property type="match status" value="1"/>
</dbReference>
<dbReference type="InterPro" id="IPR025877">
    <property type="entry name" value="MobA-like_NTP_Trfase"/>
</dbReference>
<dbReference type="EC" id="2.7.7.23" evidence="18"/>
<evidence type="ECO:0000256" key="7">
    <source>
        <dbReference type="ARBA" id="ARBA00022723"/>
    </source>
</evidence>
<evidence type="ECO:0000256" key="18">
    <source>
        <dbReference type="HAMAP-Rule" id="MF_01631"/>
    </source>
</evidence>
<feature type="binding site" evidence="18">
    <location>
        <begin position="77"/>
        <end position="78"/>
    </location>
    <ligand>
        <name>UDP-N-acetyl-alpha-D-glucosamine</name>
        <dbReference type="ChEBI" id="CHEBI:57705"/>
    </ligand>
</feature>
<feature type="binding site" evidence="18">
    <location>
        <position position="154"/>
    </location>
    <ligand>
        <name>UDP-N-acetyl-alpha-D-glucosamine</name>
        <dbReference type="ChEBI" id="CHEBI:57705"/>
    </ligand>
</feature>
<evidence type="ECO:0000313" key="21">
    <source>
        <dbReference type="Proteomes" id="UP001597079"/>
    </source>
</evidence>
<reference evidence="21" key="1">
    <citation type="journal article" date="2019" name="Int. J. Syst. Evol. Microbiol.">
        <title>The Global Catalogue of Microorganisms (GCM) 10K type strain sequencing project: providing services to taxonomists for standard genome sequencing and annotation.</title>
        <authorList>
            <consortium name="The Broad Institute Genomics Platform"/>
            <consortium name="The Broad Institute Genome Sequencing Center for Infectious Disease"/>
            <person name="Wu L."/>
            <person name="Ma J."/>
        </authorList>
    </citation>
    <scope>NUCLEOTIDE SEQUENCE [LARGE SCALE GENOMIC DNA]</scope>
    <source>
        <strain evidence="21">CGMCC 1.12286</strain>
    </source>
</reference>
<dbReference type="InterPro" id="IPR011004">
    <property type="entry name" value="Trimer_LpxA-like_sf"/>
</dbReference>
<comment type="function">
    <text evidence="17 18">Catalyzes the last two sequential reactions in the de novo biosynthetic pathway for UDP-N-acetylglucosamine (UDP-GlcNAc). The C-terminal domain catalyzes the transfer of acetyl group from acetyl coenzyme A to glucosamine-1-phosphate (GlcN-1-P) to produce N-acetylglucosamine-1-phosphate (GlcNAc-1-P), which is converted into UDP-GlcNAc by the transfer of uridine 5-monophosphate (from uridine 5-triphosphate), a reaction catalyzed by the N-terminal domain.</text>
</comment>
<evidence type="ECO:0000256" key="14">
    <source>
        <dbReference type="ARBA" id="ARBA00023316"/>
    </source>
</evidence>
<feature type="binding site" evidence="18">
    <location>
        <position position="227"/>
    </location>
    <ligand>
        <name>Mg(2+)</name>
        <dbReference type="ChEBI" id="CHEBI:18420"/>
    </ligand>
</feature>
<proteinExistence type="inferred from homology"/>
<dbReference type="HAMAP" id="MF_01631">
    <property type="entry name" value="GlmU"/>
    <property type="match status" value="1"/>
</dbReference>
<keyword evidence="21" id="KW-1185">Reference proteome</keyword>
<comment type="pathway">
    <text evidence="18">Nucleotide-sugar biosynthesis; UDP-N-acetyl-alpha-D-glucosamine biosynthesis; UDP-N-acetyl-alpha-D-glucosamine from N-acetyl-alpha-D-glucosamine 1-phosphate: step 1/1.</text>
</comment>
<comment type="similarity">
    <text evidence="2 18">In the C-terminal section; belongs to the transferase hexapeptide repeat family.</text>
</comment>
<dbReference type="InterPro" id="IPR050065">
    <property type="entry name" value="GlmU-like"/>
</dbReference>
<dbReference type="PANTHER" id="PTHR43584">
    <property type="entry name" value="NUCLEOTIDYL TRANSFERASE"/>
    <property type="match status" value="1"/>
</dbReference>
<dbReference type="Pfam" id="PF12804">
    <property type="entry name" value="NTP_transf_3"/>
    <property type="match status" value="1"/>
</dbReference>
<evidence type="ECO:0000256" key="9">
    <source>
        <dbReference type="ARBA" id="ARBA00022842"/>
    </source>
</evidence>
<keyword evidence="11 18" id="KW-0573">Peptidoglycan synthesis</keyword>
<feature type="domain" description="MobA-like NTP transferase" evidence="19">
    <location>
        <begin position="5"/>
        <end position="133"/>
    </location>
</feature>
<keyword evidence="9 18" id="KW-0460">Magnesium</keyword>
<keyword evidence="8 18" id="KW-0677">Repeat</keyword>
<evidence type="ECO:0000256" key="15">
    <source>
        <dbReference type="ARBA" id="ARBA00048247"/>
    </source>
</evidence>
<comment type="catalytic activity">
    <reaction evidence="16 18">
        <text>N-acetyl-alpha-D-glucosamine 1-phosphate + UTP + H(+) = UDP-N-acetyl-alpha-D-glucosamine + diphosphate</text>
        <dbReference type="Rhea" id="RHEA:13509"/>
        <dbReference type="ChEBI" id="CHEBI:15378"/>
        <dbReference type="ChEBI" id="CHEBI:33019"/>
        <dbReference type="ChEBI" id="CHEBI:46398"/>
        <dbReference type="ChEBI" id="CHEBI:57705"/>
        <dbReference type="ChEBI" id="CHEBI:57776"/>
        <dbReference type="EC" id="2.7.7.23"/>
    </reaction>
</comment>
<sequence length="470" mass="50069">MGRSAIVLAAGHGSRMKSATHKALHNVCGKPMILHILDTLDSMELDQVIVVVGQQRETVTEAIAGRADIAVQAQQLGTGDAVRAALPQLRDDTESVVVLYADAPLIEADTLSQLFATRAAQSAAVAVLTANVADPTGLGRVFLDEAGTVSRVVEEKDASDSERQHRLINTGIYTYAADALRASVAQLTPDNAQGEYYLTDTLAILRSQGHKVVQHAILDADEIASVNDRAQLAQVEKLCRARIAQTWMKNGVTIVDPDSTYIESTVTLAADVTLLPGTILQGNTQIESFAQIGPNTRLNNTTVGQGATVQYAVAEDSEVGEAAQVGPFAYLRPGTKVGKRVKVGDFVEIKNSHLGDDTKVSHLAYVGDASIGAGVNVGCGVITVNYDGEQKHRTTVGDNSFVGSNVNLIAPVNIGEGVYICAGSTVTDDVEDDGFVIARPKQITKPNYVKRWKLRKKGQSLREGEDHLGH</sequence>
<name>A0ABW4JB82_9BACL</name>
<comment type="similarity">
    <text evidence="3 18">In the N-terminal section; belongs to the N-acetylglucosamine-1-phosphate uridyltransferase family.</text>
</comment>
<accession>A0ABW4JB82</accession>
<organism evidence="20 21">
    <name type="scientific">Alicyclobacillus fodiniaquatilis</name>
    <dbReference type="NCBI Taxonomy" id="1661150"/>
    <lineage>
        <taxon>Bacteria</taxon>
        <taxon>Bacillati</taxon>
        <taxon>Bacillota</taxon>
        <taxon>Bacilli</taxon>
        <taxon>Bacillales</taxon>
        <taxon>Alicyclobacillaceae</taxon>
        <taxon>Alicyclobacillus</taxon>
    </lineage>
</organism>
<feature type="binding site" evidence="18">
    <location>
        <position position="404"/>
    </location>
    <ligand>
        <name>acetyl-CoA</name>
        <dbReference type="ChEBI" id="CHEBI:57288"/>
    </ligand>
</feature>
<evidence type="ECO:0000256" key="5">
    <source>
        <dbReference type="ARBA" id="ARBA00022679"/>
    </source>
</evidence>
<feature type="region of interest" description="Pyrophosphorylase" evidence="18">
    <location>
        <begin position="1"/>
        <end position="229"/>
    </location>
</feature>
<evidence type="ECO:0000256" key="3">
    <source>
        <dbReference type="ARBA" id="ARBA00007947"/>
    </source>
</evidence>
<feature type="region of interest" description="N-acetyltransferase" evidence="18">
    <location>
        <begin position="251"/>
        <end position="470"/>
    </location>
</feature>
<protein>
    <recommendedName>
        <fullName evidence="18">Bifunctional protein GlmU</fullName>
    </recommendedName>
    <domain>
        <recommendedName>
            <fullName evidence="18">UDP-N-acetylglucosamine pyrophosphorylase</fullName>
            <ecNumber evidence="18">2.7.7.23</ecNumber>
        </recommendedName>
        <alternativeName>
            <fullName evidence="18">N-acetylglucosamine-1-phosphate uridyltransferase</fullName>
        </alternativeName>
    </domain>
    <domain>
        <recommendedName>
            <fullName evidence="18">Glucosamine-1-phosphate N-acetyltransferase</fullName>
            <ecNumber evidence="18">2.3.1.157</ecNumber>
        </recommendedName>
    </domain>
</protein>
<evidence type="ECO:0000256" key="4">
    <source>
        <dbReference type="ARBA" id="ARBA00022490"/>
    </source>
</evidence>
<comment type="subunit">
    <text evidence="18">Homotrimer.</text>
</comment>
<comment type="pathway">
    <text evidence="18">Bacterial outer membrane biogenesis; LPS lipid A biosynthesis.</text>
</comment>
<evidence type="ECO:0000256" key="6">
    <source>
        <dbReference type="ARBA" id="ARBA00022695"/>
    </source>
</evidence>
<keyword evidence="12 18" id="KW-0511">Multifunctional enzyme</keyword>
<dbReference type="InterPro" id="IPR029044">
    <property type="entry name" value="Nucleotide-diphossugar_trans"/>
</dbReference>
<feature type="binding site" evidence="18">
    <location>
        <position position="376"/>
    </location>
    <ligand>
        <name>UDP-N-acetyl-alpha-D-glucosamine</name>
        <dbReference type="ChEBI" id="CHEBI:57705"/>
    </ligand>
</feature>
<dbReference type="SUPFAM" id="SSF51161">
    <property type="entry name" value="Trimeric LpxA-like enzymes"/>
    <property type="match status" value="1"/>
</dbReference>
<comment type="catalytic activity">
    <reaction evidence="15 18">
        <text>alpha-D-glucosamine 1-phosphate + acetyl-CoA = N-acetyl-alpha-D-glucosamine 1-phosphate + CoA + H(+)</text>
        <dbReference type="Rhea" id="RHEA:13725"/>
        <dbReference type="ChEBI" id="CHEBI:15378"/>
        <dbReference type="ChEBI" id="CHEBI:57287"/>
        <dbReference type="ChEBI" id="CHEBI:57288"/>
        <dbReference type="ChEBI" id="CHEBI:57776"/>
        <dbReference type="ChEBI" id="CHEBI:58516"/>
        <dbReference type="EC" id="2.3.1.157"/>
    </reaction>
</comment>
<keyword evidence="6 18" id="KW-0548">Nucleotidyltransferase</keyword>
<evidence type="ECO:0000256" key="8">
    <source>
        <dbReference type="ARBA" id="ARBA00022737"/>
    </source>
</evidence>
<keyword evidence="10 18" id="KW-0133">Cell shape</keyword>
<evidence type="ECO:0000313" key="20">
    <source>
        <dbReference type="EMBL" id="MFD1673602.1"/>
    </source>
</evidence>
<feature type="binding site" evidence="18">
    <location>
        <position position="350"/>
    </location>
    <ligand>
        <name>UDP-N-acetyl-alpha-D-glucosamine</name>
        <dbReference type="ChEBI" id="CHEBI:57705"/>
    </ligand>
</feature>
<evidence type="ECO:0000256" key="11">
    <source>
        <dbReference type="ARBA" id="ARBA00022984"/>
    </source>
</evidence>
<feature type="binding site" evidence="18">
    <location>
        <position position="72"/>
    </location>
    <ligand>
        <name>UDP-N-acetyl-alpha-D-glucosamine</name>
        <dbReference type="ChEBI" id="CHEBI:57705"/>
    </ligand>
</feature>
<dbReference type="CDD" id="cd03353">
    <property type="entry name" value="LbH_GlmU_C"/>
    <property type="match status" value="1"/>
</dbReference>
<feature type="binding site" evidence="18">
    <location>
        <begin position="8"/>
        <end position="11"/>
    </location>
    <ligand>
        <name>UDP-N-acetyl-alpha-D-glucosamine</name>
        <dbReference type="ChEBI" id="CHEBI:57705"/>
    </ligand>
</feature>
<dbReference type="NCBIfam" id="TIGR01173">
    <property type="entry name" value="glmU"/>
    <property type="match status" value="1"/>
</dbReference>
<evidence type="ECO:0000256" key="2">
    <source>
        <dbReference type="ARBA" id="ARBA00007707"/>
    </source>
</evidence>
<feature type="binding site" evidence="18">
    <location>
        <position position="102"/>
    </location>
    <ligand>
        <name>Mg(2+)</name>
        <dbReference type="ChEBI" id="CHEBI:18420"/>
    </ligand>
</feature>
<dbReference type="GO" id="GO:0003977">
    <property type="term" value="F:UDP-N-acetylglucosamine diphosphorylase activity"/>
    <property type="evidence" value="ECO:0007669"/>
    <property type="project" value="UniProtKB-EC"/>
</dbReference>
<evidence type="ECO:0000256" key="16">
    <source>
        <dbReference type="ARBA" id="ARBA00048493"/>
    </source>
</evidence>
<feature type="binding site" evidence="18">
    <location>
        <begin position="385"/>
        <end position="386"/>
    </location>
    <ligand>
        <name>acetyl-CoA</name>
        <dbReference type="ChEBI" id="CHEBI:57288"/>
    </ligand>
</feature>
<feature type="binding site" evidence="18">
    <location>
        <position position="169"/>
    </location>
    <ligand>
        <name>UDP-N-acetyl-alpha-D-glucosamine</name>
        <dbReference type="ChEBI" id="CHEBI:57705"/>
    </ligand>
</feature>
<comment type="subcellular location">
    <subcellularLocation>
        <location evidence="1 18">Cytoplasm</location>
    </subcellularLocation>
</comment>